<evidence type="ECO:0000313" key="2">
    <source>
        <dbReference type="EMBL" id="QUC23774.1"/>
    </source>
</evidence>
<dbReference type="GeneID" id="66068792"/>
<dbReference type="OrthoDB" id="3557758at2759"/>
<feature type="compositionally biased region" description="Polar residues" evidence="1">
    <location>
        <begin position="282"/>
        <end position="294"/>
    </location>
</feature>
<gene>
    <name evidence="2" type="ORF">UV8b_08015</name>
</gene>
<dbReference type="KEGG" id="uvi:66068792"/>
<evidence type="ECO:0000313" key="3">
    <source>
        <dbReference type="Proteomes" id="UP000027002"/>
    </source>
</evidence>
<feature type="compositionally biased region" description="Polar residues" evidence="1">
    <location>
        <begin position="301"/>
        <end position="322"/>
    </location>
</feature>
<proteinExistence type="predicted"/>
<feature type="region of interest" description="Disordered" evidence="1">
    <location>
        <begin position="196"/>
        <end position="242"/>
    </location>
</feature>
<dbReference type="AlphaFoldDB" id="A0A8E5HYY3"/>
<dbReference type="Proteomes" id="UP000027002">
    <property type="component" value="Chromosome 7"/>
</dbReference>
<dbReference type="EMBL" id="CP072759">
    <property type="protein sequence ID" value="QUC23774.1"/>
    <property type="molecule type" value="Genomic_DNA"/>
</dbReference>
<evidence type="ECO:0000256" key="1">
    <source>
        <dbReference type="SAM" id="MobiDB-lite"/>
    </source>
</evidence>
<dbReference type="RefSeq" id="XP_043001447.1">
    <property type="nucleotide sequence ID" value="XM_043145512.1"/>
</dbReference>
<reference evidence="2" key="1">
    <citation type="submission" date="2020-03" db="EMBL/GenBank/DDBJ databases">
        <title>A mixture of massive structural variations and highly conserved coding sequences in Ustilaginoidea virens genome.</title>
        <authorList>
            <person name="Zhang K."/>
            <person name="Zhao Z."/>
            <person name="Zhang Z."/>
            <person name="Li Y."/>
            <person name="Hsiang T."/>
            <person name="Sun W."/>
        </authorList>
    </citation>
    <scope>NUCLEOTIDE SEQUENCE</scope>
    <source>
        <strain evidence="2">UV-8b</strain>
    </source>
</reference>
<sequence length="434" mass="45928">MPRRLLQRPSISAPFGPVVNSRGPDLVRSQEFELVGCIADCVSGSAAPSVSAASSRSRRISAGFVSEHAPSASPTIAESELSAITLVGSTKSSKGSLGKRSALFSLSAKSLLKQPSRYTLIATKPQPHGSKEDRENVAPIAPTGPGIGGTVTSNGAGSTAAGRIPRSKTLTVWQGLSKSFSRTSLAGGAKAAATEVASTPKSLPAPRKPGKMEASIPKPCRPASSSTTICQSHDAPSPPAVRLHRNTIDAPQTSEYWTGRFTALNDRILSEKLAERPLVSSPWDTNPWQQSSTPGRDYASLASSTKRSTYLPPSNTTPALSTVTCSSRKLPSDCEDDLRCQRIFGQLNSLCTTSEAKQSLWTWQQAYARRLGKPRLLPQDGTMSDKARTSRVLTGMGGRFKSSERRGTVLNELPSPRGGSLATNLGSLRDVAVC</sequence>
<organism evidence="2 3">
    <name type="scientific">Ustilaginoidea virens</name>
    <name type="common">Rice false smut fungus</name>
    <name type="synonym">Villosiclava virens</name>
    <dbReference type="NCBI Taxonomy" id="1159556"/>
    <lineage>
        <taxon>Eukaryota</taxon>
        <taxon>Fungi</taxon>
        <taxon>Dikarya</taxon>
        <taxon>Ascomycota</taxon>
        <taxon>Pezizomycotina</taxon>
        <taxon>Sordariomycetes</taxon>
        <taxon>Hypocreomycetidae</taxon>
        <taxon>Hypocreales</taxon>
        <taxon>Clavicipitaceae</taxon>
        <taxon>Ustilaginoidea</taxon>
    </lineage>
</organism>
<name>A0A8E5HYY3_USTVR</name>
<feature type="region of interest" description="Disordered" evidence="1">
    <location>
        <begin position="279"/>
        <end position="322"/>
    </location>
</feature>
<keyword evidence="3" id="KW-1185">Reference proteome</keyword>
<protein>
    <submittedName>
        <fullName evidence="2">Uncharacterized protein</fullName>
    </submittedName>
</protein>
<accession>A0A8E5HYY3</accession>